<dbReference type="GO" id="GO:0017000">
    <property type="term" value="P:antibiotic biosynthetic process"/>
    <property type="evidence" value="ECO:0007669"/>
    <property type="project" value="UniProtKB-ARBA"/>
</dbReference>
<gene>
    <name evidence="4" type="ORF">GCM10010121_072710</name>
</gene>
<dbReference type="GO" id="GO:0031177">
    <property type="term" value="F:phosphopantetheine binding"/>
    <property type="evidence" value="ECO:0007669"/>
    <property type="project" value="InterPro"/>
</dbReference>
<evidence type="ECO:0000313" key="5">
    <source>
        <dbReference type="Proteomes" id="UP000657574"/>
    </source>
</evidence>
<feature type="domain" description="Carrier" evidence="3">
    <location>
        <begin position="15"/>
        <end position="92"/>
    </location>
</feature>
<dbReference type="GO" id="GO:0004312">
    <property type="term" value="F:fatty acid synthase activity"/>
    <property type="evidence" value="ECO:0007669"/>
    <property type="project" value="TreeGrafter"/>
</dbReference>
<dbReference type="AlphaFoldDB" id="A0A917P336"/>
<evidence type="ECO:0000256" key="1">
    <source>
        <dbReference type="ARBA" id="ARBA00022450"/>
    </source>
</evidence>
<dbReference type="RefSeq" id="WP_189315611.1">
    <property type="nucleotide sequence ID" value="NZ_BMQA01000040.1"/>
</dbReference>
<comment type="caution">
    <text evidence="4">The sequence shown here is derived from an EMBL/GenBank/DDBJ whole genome shotgun (WGS) entry which is preliminary data.</text>
</comment>
<accession>A0A917P336</accession>
<dbReference type="Pfam" id="PF00550">
    <property type="entry name" value="PP-binding"/>
    <property type="match status" value="2"/>
</dbReference>
<sequence length="244" mass="24315">MTAAAPSPGHPFPQVPAAEVLTGLTALLAGFVAAGAPAADAGQSFARLGLDAVRSAGFVDALNTRFGTSVSPDALDRYPTPKALAGHLAAELAAAAPEPAPGAAPGDERAVLERLRGQLARIVGCAPHEIDTEAPFVLLGLDSILSAQFVEGVNRTWKLREPAGLLYDHPDLASLAAFIAAGIGAAGAAPAGPVTRPAPAAGAGPVTRSAPAGDVDLEALLDAVRDDLLSVDEAAALLGTPRPA</sequence>
<dbReference type="PANTHER" id="PTHR43775">
    <property type="entry name" value="FATTY ACID SYNTHASE"/>
    <property type="match status" value="1"/>
</dbReference>
<feature type="domain" description="Carrier" evidence="3">
    <location>
        <begin position="109"/>
        <end position="183"/>
    </location>
</feature>
<dbReference type="PANTHER" id="PTHR43775:SF37">
    <property type="entry name" value="SI:DKEY-61P9.11"/>
    <property type="match status" value="1"/>
</dbReference>
<dbReference type="GO" id="GO:0006633">
    <property type="term" value="P:fatty acid biosynthetic process"/>
    <property type="evidence" value="ECO:0007669"/>
    <property type="project" value="TreeGrafter"/>
</dbReference>
<evidence type="ECO:0000256" key="2">
    <source>
        <dbReference type="ARBA" id="ARBA00022553"/>
    </source>
</evidence>
<proteinExistence type="predicted"/>
<keyword evidence="2" id="KW-0597">Phosphoprotein</keyword>
<dbReference type="EMBL" id="BMQA01000040">
    <property type="protein sequence ID" value="GGJ51286.1"/>
    <property type="molecule type" value="Genomic_DNA"/>
</dbReference>
<protein>
    <recommendedName>
        <fullName evidence="3">Carrier domain-containing protein</fullName>
    </recommendedName>
</protein>
<dbReference type="InterPro" id="IPR020806">
    <property type="entry name" value="PKS_PP-bd"/>
</dbReference>
<dbReference type="SMART" id="SM01294">
    <property type="entry name" value="PKS_PP_betabranch"/>
    <property type="match status" value="2"/>
</dbReference>
<organism evidence="4 5">
    <name type="scientific">Streptomyces brasiliensis</name>
    <dbReference type="NCBI Taxonomy" id="1954"/>
    <lineage>
        <taxon>Bacteria</taxon>
        <taxon>Bacillati</taxon>
        <taxon>Actinomycetota</taxon>
        <taxon>Actinomycetes</taxon>
        <taxon>Kitasatosporales</taxon>
        <taxon>Streptomycetaceae</taxon>
        <taxon>Streptomyces</taxon>
    </lineage>
</organism>
<reference evidence="4" key="2">
    <citation type="submission" date="2020-09" db="EMBL/GenBank/DDBJ databases">
        <authorList>
            <person name="Sun Q."/>
            <person name="Ohkuma M."/>
        </authorList>
    </citation>
    <scope>NUCLEOTIDE SEQUENCE</scope>
    <source>
        <strain evidence="4">JCM 3086</strain>
    </source>
</reference>
<keyword evidence="5" id="KW-1185">Reference proteome</keyword>
<evidence type="ECO:0000313" key="4">
    <source>
        <dbReference type="EMBL" id="GGJ51286.1"/>
    </source>
</evidence>
<dbReference type="Gene3D" id="1.10.1200.10">
    <property type="entry name" value="ACP-like"/>
    <property type="match status" value="2"/>
</dbReference>
<dbReference type="SMART" id="SM00823">
    <property type="entry name" value="PKS_PP"/>
    <property type="match status" value="2"/>
</dbReference>
<dbReference type="InterPro" id="IPR036736">
    <property type="entry name" value="ACP-like_sf"/>
</dbReference>
<dbReference type="InterPro" id="IPR050091">
    <property type="entry name" value="PKS_NRPS_Biosynth_Enz"/>
</dbReference>
<dbReference type="InterPro" id="IPR009081">
    <property type="entry name" value="PP-bd_ACP"/>
</dbReference>
<dbReference type="SUPFAM" id="SSF47336">
    <property type="entry name" value="ACP-like"/>
    <property type="match status" value="2"/>
</dbReference>
<reference evidence="4" key="1">
    <citation type="journal article" date="2014" name="Int. J. Syst. Evol. Microbiol.">
        <title>Complete genome sequence of Corynebacterium casei LMG S-19264T (=DSM 44701T), isolated from a smear-ripened cheese.</title>
        <authorList>
            <consortium name="US DOE Joint Genome Institute (JGI-PGF)"/>
            <person name="Walter F."/>
            <person name="Albersmeier A."/>
            <person name="Kalinowski J."/>
            <person name="Ruckert C."/>
        </authorList>
    </citation>
    <scope>NUCLEOTIDE SEQUENCE</scope>
    <source>
        <strain evidence="4">JCM 3086</strain>
    </source>
</reference>
<name>A0A917P336_9ACTN</name>
<evidence type="ECO:0000259" key="3">
    <source>
        <dbReference type="PROSITE" id="PS50075"/>
    </source>
</evidence>
<dbReference type="PROSITE" id="PS50075">
    <property type="entry name" value="CARRIER"/>
    <property type="match status" value="2"/>
</dbReference>
<dbReference type="Proteomes" id="UP000657574">
    <property type="component" value="Unassembled WGS sequence"/>
</dbReference>
<keyword evidence="1" id="KW-0596">Phosphopantetheine</keyword>